<dbReference type="GO" id="GO:0046872">
    <property type="term" value="F:metal ion binding"/>
    <property type="evidence" value="ECO:0007669"/>
    <property type="project" value="UniProtKB-KW"/>
</dbReference>
<dbReference type="PROSITE" id="PS50267">
    <property type="entry name" value="NA_NEUROTRAN_SYMP_3"/>
    <property type="match status" value="1"/>
</dbReference>
<feature type="binding site" evidence="6">
    <location>
        <position position="52"/>
    </location>
    <ligand>
        <name>Na(+)</name>
        <dbReference type="ChEBI" id="CHEBI:29101"/>
        <label>1</label>
    </ligand>
</feature>
<dbReference type="PANTHER" id="PTHR11616">
    <property type="entry name" value="SODIUM/CHLORIDE DEPENDENT TRANSPORTER"/>
    <property type="match status" value="1"/>
</dbReference>
<dbReference type="Proteomes" id="UP000663870">
    <property type="component" value="Unassembled WGS sequence"/>
</dbReference>
<feature type="transmembrane region" description="Helical" evidence="9">
    <location>
        <begin position="70"/>
        <end position="90"/>
    </location>
</feature>
<dbReference type="InterPro" id="IPR037272">
    <property type="entry name" value="SNS_sf"/>
</dbReference>
<gene>
    <name evidence="10" type="ORF">JXQ802_LOCUS16281</name>
</gene>
<keyword evidence="3 8" id="KW-0812">Transmembrane</keyword>
<dbReference type="PROSITE" id="PS00610">
    <property type="entry name" value="NA_NEUROTRAN_SYMP_1"/>
    <property type="match status" value="1"/>
</dbReference>
<dbReference type="GO" id="GO:0035725">
    <property type="term" value="P:sodium ion transmembrane transport"/>
    <property type="evidence" value="ECO:0007669"/>
    <property type="project" value="TreeGrafter"/>
</dbReference>
<feature type="transmembrane region" description="Helical" evidence="9">
    <location>
        <begin position="345"/>
        <end position="370"/>
    </location>
</feature>
<dbReference type="Pfam" id="PF00209">
    <property type="entry name" value="SNF"/>
    <property type="match status" value="2"/>
</dbReference>
<keyword evidence="7" id="KW-1015">Disulfide bond</keyword>
<dbReference type="CDD" id="cd10324">
    <property type="entry name" value="SLC6sbd"/>
    <property type="match status" value="1"/>
</dbReference>
<evidence type="ECO:0000256" key="2">
    <source>
        <dbReference type="ARBA" id="ARBA00022448"/>
    </source>
</evidence>
<organism evidence="10 11">
    <name type="scientific">Rotaria sordida</name>
    <dbReference type="NCBI Taxonomy" id="392033"/>
    <lineage>
        <taxon>Eukaryota</taxon>
        <taxon>Metazoa</taxon>
        <taxon>Spiralia</taxon>
        <taxon>Gnathifera</taxon>
        <taxon>Rotifera</taxon>
        <taxon>Eurotatoria</taxon>
        <taxon>Bdelloidea</taxon>
        <taxon>Philodinida</taxon>
        <taxon>Philodinidae</taxon>
        <taxon>Rotaria</taxon>
    </lineage>
</organism>
<feature type="binding site" evidence="6">
    <location>
        <position position="218"/>
    </location>
    <ligand>
        <name>Na(+)</name>
        <dbReference type="ChEBI" id="CHEBI:29101"/>
        <label>1</label>
    </ligand>
</feature>
<feature type="transmembrane region" description="Helical" evidence="9">
    <location>
        <begin position="243"/>
        <end position="269"/>
    </location>
</feature>
<dbReference type="GO" id="GO:0005886">
    <property type="term" value="C:plasma membrane"/>
    <property type="evidence" value="ECO:0007669"/>
    <property type="project" value="TreeGrafter"/>
</dbReference>
<accession>A0A814JWW5</accession>
<feature type="transmembrane region" description="Helical" evidence="9">
    <location>
        <begin position="211"/>
        <end position="231"/>
    </location>
</feature>
<evidence type="ECO:0000256" key="5">
    <source>
        <dbReference type="ARBA" id="ARBA00023136"/>
    </source>
</evidence>
<reference evidence="10" key="1">
    <citation type="submission" date="2021-02" db="EMBL/GenBank/DDBJ databases">
        <authorList>
            <person name="Nowell W R."/>
        </authorList>
    </citation>
    <scope>NUCLEOTIDE SEQUENCE</scope>
</reference>
<keyword evidence="6" id="KW-0479">Metal-binding</keyword>
<dbReference type="SUPFAM" id="SSF161070">
    <property type="entry name" value="SNF-like"/>
    <property type="match status" value="1"/>
</dbReference>
<evidence type="ECO:0000256" key="3">
    <source>
        <dbReference type="ARBA" id="ARBA00022692"/>
    </source>
</evidence>
<dbReference type="EMBL" id="CAJNOL010000392">
    <property type="protein sequence ID" value="CAF1043605.1"/>
    <property type="molecule type" value="Genomic_DNA"/>
</dbReference>
<dbReference type="GO" id="GO:0015293">
    <property type="term" value="F:symporter activity"/>
    <property type="evidence" value="ECO:0007669"/>
    <property type="project" value="UniProtKB-KW"/>
</dbReference>
<feature type="binding site" evidence="6">
    <location>
        <position position="320"/>
    </location>
    <ligand>
        <name>Na(+)</name>
        <dbReference type="ChEBI" id="CHEBI:29101"/>
        <label>2</label>
    </ligand>
</feature>
<dbReference type="GO" id="GO:0006865">
    <property type="term" value="P:amino acid transport"/>
    <property type="evidence" value="ECO:0007669"/>
    <property type="project" value="TreeGrafter"/>
</dbReference>
<feature type="transmembrane region" description="Helical" evidence="9">
    <location>
        <begin position="304"/>
        <end position="324"/>
    </location>
</feature>
<evidence type="ECO:0000256" key="4">
    <source>
        <dbReference type="ARBA" id="ARBA00022989"/>
    </source>
</evidence>
<evidence type="ECO:0000256" key="6">
    <source>
        <dbReference type="PIRSR" id="PIRSR600175-1"/>
    </source>
</evidence>
<comment type="caution">
    <text evidence="10">The sequence shown here is derived from an EMBL/GenBank/DDBJ whole genome shotgun (WGS) entry which is preliminary data.</text>
</comment>
<keyword evidence="8" id="KW-0769">Symport</keyword>
<feature type="disulfide bond" evidence="7">
    <location>
        <begin position="154"/>
        <end position="163"/>
    </location>
</feature>
<feature type="binding site" evidence="6">
    <location>
        <position position="56"/>
    </location>
    <ligand>
        <name>Na(+)</name>
        <dbReference type="ChEBI" id="CHEBI:29101"/>
        <label>1</label>
    </ligand>
</feature>
<comment type="subcellular location">
    <subcellularLocation>
        <location evidence="1">Membrane</location>
        <topology evidence="1">Multi-pass membrane protein</topology>
    </subcellularLocation>
</comment>
<evidence type="ECO:0000313" key="11">
    <source>
        <dbReference type="Proteomes" id="UP000663870"/>
    </source>
</evidence>
<keyword evidence="4 9" id="KW-1133">Transmembrane helix</keyword>
<dbReference type="PANTHER" id="PTHR11616:SF240">
    <property type="entry name" value="BLOATED TUBULES, ISOFORM B-RELATED"/>
    <property type="match status" value="1"/>
</dbReference>
<proteinExistence type="inferred from homology"/>
<feature type="transmembrane region" description="Helical" evidence="9">
    <location>
        <begin position="417"/>
        <end position="436"/>
    </location>
</feature>
<evidence type="ECO:0000313" key="10">
    <source>
        <dbReference type="EMBL" id="CAF1043605.1"/>
    </source>
</evidence>
<evidence type="ECO:0000256" key="8">
    <source>
        <dbReference type="RuleBase" id="RU003732"/>
    </source>
</evidence>
<evidence type="ECO:0000256" key="1">
    <source>
        <dbReference type="ARBA" id="ARBA00004141"/>
    </source>
</evidence>
<dbReference type="PRINTS" id="PR00176">
    <property type="entry name" value="NANEUSMPORT"/>
</dbReference>
<sequence length="478" mass="53344">MVNNIFNRFRRSNNIVTSNETSVPATTISDDEDHHEWDRPIEFVFSLISNSVGLGNVWRFPYLAARNGGGAFLIPYFILYFLIGAPMYYLELAMGQFSSRGPATAFVLAKGWRGVGFAMIINSVLAMLYYNVVIAWALFYFISSFRGHLLWSDCDHWWNTDRCIVPGNRGTTYAVNGTTFNSTLSGSGDGIRFYVVPKWELVGDFKTWQAAASQVFFSLGISFGSLMAYSASNKFHNNFFKQMCIVVFCDCLTGVFAGFAVFATIGFLAKSLGETVEKYAESSGPGLAFITYPEAISNMPASPFFAIIFFLMLLALGLGSQFAFTDVPITSIVELFPRLRRNRPYAVVITCVLSYLISLTFACPGGIYFFELFQEYAANTSMLVVGFFEVIVISYIYGFNRFMDDVNMMLNKRAAEIYLFLTWYISAPLLTLIITVTKLISAAPITLGAGGGFPHQLRKGISIFAQDTVKIPINDRKQ</sequence>
<dbReference type="AlphaFoldDB" id="A0A814JWW5"/>
<name>A0A814JWW5_9BILA</name>
<feature type="transmembrane region" description="Helical" evidence="9">
    <location>
        <begin position="376"/>
        <end position="397"/>
    </location>
</feature>
<evidence type="ECO:0000256" key="7">
    <source>
        <dbReference type="PIRSR" id="PIRSR600175-2"/>
    </source>
</evidence>
<protein>
    <recommendedName>
        <fullName evidence="8">Transporter</fullName>
    </recommendedName>
</protein>
<keyword evidence="5 9" id="KW-0472">Membrane</keyword>
<keyword evidence="6" id="KW-0915">Sodium</keyword>
<evidence type="ECO:0000256" key="9">
    <source>
        <dbReference type="SAM" id="Phobius"/>
    </source>
</evidence>
<comment type="similarity">
    <text evidence="8">Belongs to the sodium:neurotransmitter symporter (SNF) (TC 2.A.22) family.</text>
</comment>
<feature type="transmembrane region" description="Helical" evidence="9">
    <location>
        <begin position="120"/>
        <end position="142"/>
    </location>
</feature>
<dbReference type="InterPro" id="IPR000175">
    <property type="entry name" value="Na/ntran_symport"/>
</dbReference>
<keyword evidence="11" id="KW-1185">Reference proteome</keyword>
<feature type="binding site" evidence="6">
    <location>
        <position position="316"/>
    </location>
    <ligand>
        <name>Na(+)</name>
        <dbReference type="ChEBI" id="CHEBI:29101"/>
        <label>1</label>
    </ligand>
</feature>
<keyword evidence="2 8" id="KW-0813">Transport</keyword>